<gene>
    <name evidence="2" type="ORF">A3B50_02855</name>
</gene>
<dbReference type="PANTHER" id="PTHR33990:SF2">
    <property type="entry name" value="PHNB-LIKE DOMAIN-CONTAINING PROTEIN"/>
    <property type="match status" value="1"/>
</dbReference>
<name>A0A1F7J641_9BACT</name>
<accession>A0A1F7J641</accession>
<dbReference type="PIRSF" id="PIRSF021700">
    <property type="entry name" value="3_dmu_93_MTrfase"/>
    <property type="match status" value="1"/>
</dbReference>
<sequence length="160" mass="18091">MQKIISCLWFDKNAEETVDFYLTVFKNSKKGAISHYGKEGFEIHGMPEGTVLTIEFELEGQKFLAMNGGPVFKFNEAVSFMITCENQEKIDYYWEKLTEGGDPESQQCGWLKDKFGLSWQVVPEGLDKLMTGPNSEKVMAVLLKMKKLVITDLEKAATGT</sequence>
<reference evidence="2 3" key="1">
    <citation type="journal article" date="2016" name="Nat. Commun.">
        <title>Thousands of microbial genomes shed light on interconnected biogeochemical processes in an aquifer system.</title>
        <authorList>
            <person name="Anantharaman K."/>
            <person name="Brown C.T."/>
            <person name="Hug L.A."/>
            <person name="Sharon I."/>
            <person name="Castelle C.J."/>
            <person name="Probst A.J."/>
            <person name="Thomas B.C."/>
            <person name="Singh A."/>
            <person name="Wilkins M.J."/>
            <person name="Karaoz U."/>
            <person name="Brodie E.L."/>
            <person name="Williams K.H."/>
            <person name="Hubbard S.S."/>
            <person name="Banfield J.F."/>
        </authorList>
    </citation>
    <scope>NUCLEOTIDE SEQUENCE [LARGE SCALE GENOMIC DNA]</scope>
</reference>
<feature type="domain" description="PhnB-like" evidence="1">
    <location>
        <begin position="2"/>
        <end position="122"/>
    </location>
</feature>
<evidence type="ECO:0000259" key="1">
    <source>
        <dbReference type="Pfam" id="PF06983"/>
    </source>
</evidence>
<dbReference type="Pfam" id="PF06983">
    <property type="entry name" value="3-dmu-9_3-mt"/>
    <property type="match status" value="1"/>
</dbReference>
<dbReference type="InterPro" id="IPR029068">
    <property type="entry name" value="Glyas_Bleomycin-R_OHBP_Dase"/>
</dbReference>
<dbReference type="CDD" id="cd06588">
    <property type="entry name" value="PhnB_like"/>
    <property type="match status" value="1"/>
</dbReference>
<dbReference type="PANTHER" id="PTHR33990">
    <property type="entry name" value="PROTEIN YJDN-RELATED"/>
    <property type="match status" value="1"/>
</dbReference>
<dbReference type="SUPFAM" id="SSF54593">
    <property type="entry name" value="Glyoxalase/Bleomycin resistance protein/Dihydroxybiphenyl dioxygenase"/>
    <property type="match status" value="1"/>
</dbReference>
<dbReference type="AlphaFoldDB" id="A0A1F7J641"/>
<dbReference type="InterPro" id="IPR009725">
    <property type="entry name" value="3_dmu_93_MTrfase"/>
</dbReference>
<dbReference type="InterPro" id="IPR028973">
    <property type="entry name" value="PhnB-like"/>
</dbReference>
<dbReference type="EMBL" id="MGAQ01000006">
    <property type="protein sequence ID" value="OGK51080.1"/>
    <property type="molecule type" value="Genomic_DNA"/>
</dbReference>
<evidence type="ECO:0000313" key="3">
    <source>
        <dbReference type="Proteomes" id="UP000178558"/>
    </source>
</evidence>
<comment type="caution">
    <text evidence="2">The sequence shown here is derived from an EMBL/GenBank/DDBJ whole genome shotgun (WGS) entry which is preliminary data.</text>
</comment>
<proteinExistence type="predicted"/>
<organism evidence="2 3">
    <name type="scientific">Candidatus Roizmanbacteria bacterium RIFCSPLOWO2_01_FULL_40_42</name>
    <dbReference type="NCBI Taxonomy" id="1802066"/>
    <lineage>
        <taxon>Bacteria</taxon>
        <taxon>Candidatus Roizmaniibacteriota</taxon>
    </lineage>
</organism>
<dbReference type="Gene3D" id="3.10.180.10">
    <property type="entry name" value="2,3-Dihydroxybiphenyl 1,2-Dioxygenase, domain 1"/>
    <property type="match status" value="1"/>
</dbReference>
<evidence type="ECO:0000313" key="2">
    <source>
        <dbReference type="EMBL" id="OGK51080.1"/>
    </source>
</evidence>
<dbReference type="Proteomes" id="UP000178558">
    <property type="component" value="Unassembled WGS sequence"/>
</dbReference>
<protein>
    <recommendedName>
        <fullName evidence="1">PhnB-like domain-containing protein</fullName>
    </recommendedName>
</protein>